<dbReference type="STRING" id="1371.GCA_900166605_00149"/>
<protein>
    <submittedName>
        <fullName evidence="1">Uncharacterized protein</fullName>
    </submittedName>
</protein>
<accession>A0A510Y6L3</accession>
<name>A0A510Y6L3_MARHA</name>
<dbReference type="OrthoDB" id="2970850at2"/>
<evidence type="ECO:0000313" key="1">
    <source>
        <dbReference type="EMBL" id="GEK59002.1"/>
    </source>
</evidence>
<dbReference type="RefSeq" id="WP_022792988.1">
    <property type="nucleotide sequence ID" value="NZ_BJUN01000009.1"/>
</dbReference>
<dbReference type="AlphaFoldDB" id="A0A510Y6L3"/>
<proteinExistence type="predicted"/>
<keyword evidence="2" id="KW-1185">Reference proteome</keyword>
<dbReference type="Proteomes" id="UP000321051">
    <property type="component" value="Unassembled WGS sequence"/>
</dbReference>
<reference evidence="1 2" key="1">
    <citation type="submission" date="2019-07" db="EMBL/GenBank/DDBJ databases">
        <title>Whole genome shotgun sequence of Marinococcus halophilus NBRC 102359.</title>
        <authorList>
            <person name="Hosoyama A."/>
            <person name="Uohara A."/>
            <person name="Ohji S."/>
            <person name="Ichikawa N."/>
        </authorList>
    </citation>
    <scope>NUCLEOTIDE SEQUENCE [LARGE SCALE GENOMIC DNA]</scope>
    <source>
        <strain evidence="1 2">NBRC 102359</strain>
    </source>
</reference>
<dbReference type="EMBL" id="BJUN01000009">
    <property type="protein sequence ID" value="GEK59002.1"/>
    <property type="molecule type" value="Genomic_DNA"/>
</dbReference>
<comment type="caution">
    <text evidence="1">The sequence shown here is derived from an EMBL/GenBank/DDBJ whole genome shotgun (WGS) entry which is preliminary data.</text>
</comment>
<evidence type="ECO:0000313" key="2">
    <source>
        <dbReference type="Proteomes" id="UP000321051"/>
    </source>
</evidence>
<organism evidence="1 2">
    <name type="scientific">Marinococcus halophilus</name>
    <dbReference type="NCBI Taxonomy" id="1371"/>
    <lineage>
        <taxon>Bacteria</taxon>
        <taxon>Bacillati</taxon>
        <taxon>Bacillota</taxon>
        <taxon>Bacilli</taxon>
        <taxon>Bacillales</taxon>
        <taxon>Bacillaceae</taxon>
        <taxon>Marinococcus</taxon>
    </lineage>
</organism>
<gene>
    <name evidence="1" type="ORF">MHA01_19070</name>
</gene>
<sequence length="61" mass="7172">MSFIIVEDIQVPAKKFDELENAREDASEKEVIVRNNDGQYWVVDEEDYAKIEAYGYELVEK</sequence>